<dbReference type="InterPro" id="IPR023753">
    <property type="entry name" value="FAD/NAD-binding_dom"/>
</dbReference>
<keyword evidence="1" id="KW-0285">Flavoprotein</keyword>
<evidence type="ECO:0000256" key="4">
    <source>
        <dbReference type="ARBA" id="ARBA00023002"/>
    </source>
</evidence>
<dbReference type="InterPro" id="IPR022890">
    <property type="entry name" value="Fd--NADP_Rdtase_type_2"/>
</dbReference>
<evidence type="ECO:0000256" key="2">
    <source>
        <dbReference type="ARBA" id="ARBA00022827"/>
    </source>
</evidence>
<evidence type="ECO:0000259" key="5">
    <source>
        <dbReference type="Pfam" id="PF07992"/>
    </source>
</evidence>
<keyword evidence="2" id="KW-0274">FAD</keyword>
<dbReference type="GO" id="GO:0004324">
    <property type="term" value="F:ferredoxin-NADP+ reductase activity"/>
    <property type="evidence" value="ECO:0007669"/>
    <property type="project" value="InterPro"/>
</dbReference>
<dbReference type="InterPro" id="IPR050097">
    <property type="entry name" value="Ferredoxin-NADP_redctase_2"/>
</dbReference>
<dbReference type="Pfam" id="PF07992">
    <property type="entry name" value="Pyr_redox_2"/>
    <property type="match status" value="1"/>
</dbReference>
<dbReference type="Gene3D" id="3.50.50.60">
    <property type="entry name" value="FAD/NAD(P)-binding domain"/>
    <property type="match status" value="2"/>
</dbReference>
<feature type="domain" description="FAD/NAD(P)-binding" evidence="5">
    <location>
        <begin position="9"/>
        <end position="300"/>
    </location>
</feature>
<dbReference type="InterPro" id="IPR036188">
    <property type="entry name" value="FAD/NAD-bd_sf"/>
</dbReference>
<name>A0A3B0S601_9ZZZZ</name>
<dbReference type="EC" id="1.8.1.9" evidence="6"/>
<reference evidence="6" key="1">
    <citation type="submission" date="2018-06" db="EMBL/GenBank/DDBJ databases">
        <authorList>
            <person name="Zhirakovskaya E."/>
        </authorList>
    </citation>
    <scope>NUCLEOTIDE SEQUENCE</scope>
</reference>
<dbReference type="SUPFAM" id="SSF51905">
    <property type="entry name" value="FAD/NAD(P)-binding domain"/>
    <property type="match status" value="1"/>
</dbReference>
<evidence type="ECO:0000313" key="6">
    <source>
        <dbReference type="EMBL" id="VAW00338.1"/>
    </source>
</evidence>
<dbReference type="PRINTS" id="PR00469">
    <property type="entry name" value="PNDRDTASEII"/>
</dbReference>
<dbReference type="PRINTS" id="PR00368">
    <property type="entry name" value="FADPNR"/>
</dbReference>
<evidence type="ECO:0000256" key="1">
    <source>
        <dbReference type="ARBA" id="ARBA00022630"/>
    </source>
</evidence>
<keyword evidence="3" id="KW-0521">NADP</keyword>
<dbReference type="PANTHER" id="PTHR48105">
    <property type="entry name" value="THIOREDOXIN REDUCTASE 1-RELATED-RELATED"/>
    <property type="match status" value="1"/>
</dbReference>
<accession>A0A3B0S601</accession>
<dbReference type="EMBL" id="UOEJ01000133">
    <property type="protein sequence ID" value="VAW00338.1"/>
    <property type="molecule type" value="Genomic_DNA"/>
</dbReference>
<keyword evidence="4 6" id="KW-0560">Oxidoreductase</keyword>
<proteinExistence type="inferred from homology"/>
<organism evidence="6">
    <name type="scientific">hydrothermal vent metagenome</name>
    <dbReference type="NCBI Taxonomy" id="652676"/>
    <lineage>
        <taxon>unclassified sequences</taxon>
        <taxon>metagenomes</taxon>
        <taxon>ecological metagenomes</taxon>
    </lineage>
</organism>
<dbReference type="AlphaFoldDB" id="A0A3B0S601"/>
<gene>
    <name evidence="6" type="ORF">MNBD_ALPHA01-399</name>
</gene>
<evidence type="ECO:0000256" key="3">
    <source>
        <dbReference type="ARBA" id="ARBA00022857"/>
    </source>
</evidence>
<dbReference type="HAMAP" id="MF_01685">
    <property type="entry name" value="FENR2"/>
    <property type="match status" value="1"/>
</dbReference>
<dbReference type="GO" id="GO:0004791">
    <property type="term" value="F:thioredoxin-disulfide reductase (NADPH) activity"/>
    <property type="evidence" value="ECO:0007669"/>
    <property type="project" value="UniProtKB-EC"/>
</dbReference>
<protein>
    <submittedName>
        <fullName evidence="6">Thioredoxin reductase</fullName>
        <ecNumber evidence="6">1.8.1.9</ecNumber>
    </submittedName>
</protein>
<sequence length="345" mass="38239">MAHKVITTDMVIIGTGPVGLFAVFEAGLLGMKCHLIDNLDRAGGQCIELYPEKPIYDIPSRPQVTGQQLVEDLMMQASPFDPVYHLNQQAMALERQEGGNWRVITSRDQVIEAPVVVVAAGAGSFVPKKPPFAKREEFEEKSIDYAVYRMEKYRDRKLVIVGGGDSALDWAISLSALAKNVTLVHRREEFRGAHGTVQQVLKLQEEGKLDVLYGNITDLVGEGGELSHVTVTTLKGDIMDIECDYLMPFMGLKVSLGPIAKWGLNLNKKHIEVDHETFATNREGIYAIGDVCRYPGKIKLILTGFYEAAVMVRSAFKYAFPDRKMAGGYTTTNSVIQERLGVTEK</sequence>